<feature type="non-terminal residue" evidence="6">
    <location>
        <position position="1"/>
    </location>
</feature>
<dbReference type="GO" id="GO:0000978">
    <property type="term" value="F:RNA polymerase II cis-regulatory region sequence-specific DNA binding"/>
    <property type="evidence" value="ECO:0007669"/>
    <property type="project" value="TreeGrafter"/>
</dbReference>
<feature type="domain" description="Fork-head" evidence="5">
    <location>
        <begin position="74"/>
        <end position="170"/>
    </location>
</feature>
<dbReference type="GO" id="GO:0005634">
    <property type="term" value="C:nucleus"/>
    <property type="evidence" value="ECO:0007669"/>
    <property type="project" value="UniProtKB-SubCell"/>
</dbReference>
<dbReference type="PANTHER" id="PTHR11829:SF343">
    <property type="entry name" value="FORK-HEAD DOMAIN-CONTAINING PROTEIN"/>
    <property type="match status" value="1"/>
</dbReference>
<dbReference type="InterPro" id="IPR036390">
    <property type="entry name" value="WH_DNA-bd_sf"/>
</dbReference>
<name>A0A0C9ZTJ5_9AGAM</name>
<evidence type="ECO:0000256" key="3">
    <source>
        <dbReference type="PROSITE-ProRule" id="PRU00089"/>
    </source>
</evidence>
<dbReference type="PANTHER" id="PTHR11829">
    <property type="entry name" value="FORKHEAD BOX PROTEIN"/>
    <property type="match status" value="1"/>
</dbReference>
<organism evidence="6 7">
    <name type="scientific">Pisolithus microcarpus 441</name>
    <dbReference type="NCBI Taxonomy" id="765257"/>
    <lineage>
        <taxon>Eukaryota</taxon>
        <taxon>Fungi</taxon>
        <taxon>Dikarya</taxon>
        <taxon>Basidiomycota</taxon>
        <taxon>Agaricomycotina</taxon>
        <taxon>Agaricomycetes</taxon>
        <taxon>Agaricomycetidae</taxon>
        <taxon>Boletales</taxon>
        <taxon>Sclerodermatineae</taxon>
        <taxon>Pisolithaceae</taxon>
        <taxon>Pisolithus</taxon>
    </lineage>
</organism>
<feature type="region of interest" description="Disordered" evidence="4">
    <location>
        <begin position="143"/>
        <end position="186"/>
    </location>
</feature>
<gene>
    <name evidence="6" type="ORF">PISMIDRAFT_96499</name>
</gene>
<reference evidence="7" key="2">
    <citation type="submission" date="2015-01" db="EMBL/GenBank/DDBJ databases">
        <title>Evolutionary Origins and Diversification of the Mycorrhizal Mutualists.</title>
        <authorList>
            <consortium name="DOE Joint Genome Institute"/>
            <consortium name="Mycorrhizal Genomics Consortium"/>
            <person name="Kohler A."/>
            <person name="Kuo A."/>
            <person name="Nagy L.G."/>
            <person name="Floudas D."/>
            <person name="Copeland A."/>
            <person name="Barry K.W."/>
            <person name="Cichocki N."/>
            <person name="Veneault-Fourrey C."/>
            <person name="LaButti K."/>
            <person name="Lindquist E.A."/>
            <person name="Lipzen A."/>
            <person name="Lundell T."/>
            <person name="Morin E."/>
            <person name="Murat C."/>
            <person name="Riley R."/>
            <person name="Ohm R."/>
            <person name="Sun H."/>
            <person name="Tunlid A."/>
            <person name="Henrissat B."/>
            <person name="Grigoriev I.V."/>
            <person name="Hibbett D.S."/>
            <person name="Martin F."/>
        </authorList>
    </citation>
    <scope>NUCLEOTIDE SEQUENCE [LARGE SCALE GENOMIC DNA]</scope>
    <source>
        <strain evidence="7">441</strain>
    </source>
</reference>
<evidence type="ECO:0000313" key="7">
    <source>
        <dbReference type="Proteomes" id="UP000054018"/>
    </source>
</evidence>
<proteinExistence type="predicted"/>
<comment type="subcellular location">
    <subcellularLocation>
        <location evidence="3">Nucleus</location>
    </subcellularLocation>
</comment>
<dbReference type="Pfam" id="PF00250">
    <property type="entry name" value="Forkhead"/>
    <property type="match status" value="1"/>
</dbReference>
<dbReference type="InterPro" id="IPR001766">
    <property type="entry name" value="Fork_head_dom"/>
</dbReference>
<dbReference type="OrthoDB" id="5954824at2759"/>
<dbReference type="Gene3D" id="1.10.10.10">
    <property type="entry name" value="Winged helix-like DNA-binding domain superfamily/Winged helix DNA-binding domain"/>
    <property type="match status" value="1"/>
</dbReference>
<dbReference type="EMBL" id="KN833707">
    <property type="protein sequence ID" value="KIK25572.1"/>
    <property type="molecule type" value="Genomic_DNA"/>
</dbReference>
<keyword evidence="2 3" id="KW-0539">Nucleus</keyword>
<dbReference type="CDD" id="cd00059">
    <property type="entry name" value="FH_FOX"/>
    <property type="match status" value="1"/>
</dbReference>
<dbReference type="SUPFAM" id="SSF46785">
    <property type="entry name" value="Winged helix' DNA-binding domain"/>
    <property type="match status" value="1"/>
</dbReference>
<dbReference type="AlphaFoldDB" id="A0A0C9ZTJ5"/>
<dbReference type="GO" id="GO:0000981">
    <property type="term" value="F:DNA-binding transcription factor activity, RNA polymerase II-specific"/>
    <property type="evidence" value="ECO:0007669"/>
    <property type="project" value="TreeGrafter"/>
</dbReference>
<evidence type="ECO:0000256" key="2">
    <source>
        <dbReference type="ARBA" id="ARBA00023242"/>
    </source>
</evidence>
<dbReference type="Proteomes" id="UP000054018">
    <property type="component" value="Unassembled WGS sequence"/>
</dbReference>
<keyword evidence="7" id="KW-1185">Reference proteome</keyword>
<sequence length="186" mass="21039">MDYIPSHNSDSLSSAATLLQGSAPTFSVPPLATTSLTGRSLFPDAGPYLRQQLGLKPHEPVSLWSLPDPPPGEKPNQPYPTLIKLAIYGSPNKQLTLQEIYSELERRFTWFREHRKERAWRNSIRHNLSLNKVFRPVPRPITDPGKGSYWQLDVSGGEGYKRPRKRRSRASKATPSDDDDEEDTSE</sequence>
<feature type="compositionally biased region" description="Acidic residues" evidence="4">
    <location>
        <begin position="176"/>
        <end position="186"/>
    </location>
</feature>
<accession>A0A0C9ZTJ5</accession>
<evidence type="ECO:0000259" key="5">
    <source>
        <dbReference type="PROSITE" id="PS50039"/>
    </source>
</evidence>
<dbReference type="HOGENOM" id="CLU_077699_5_0_1"/>
<keyword evidence="1 3" id="KW-0238">DNA-binding</keyword>
<feature type="DNA-binding region" description="Fork-head" evidence="3">
    <location>
        <begin position="74"/>
        <end position="170"/>
    </location>
</feature>
<protein>
    <recommendedName>
        <fullName evidence="5">Fork-head domain-containing protein</fullName>
    </recommendedName>
</protein>
<dbReference type="STRING" id="765257.A0A0C9ZTJ5"/>
<dbReference type="PROSITE" id="PS50039">
    <property type="entry name" value="FORK_HEAD_3"/>
    <property type="match status" value="1"/>
</dbReference>
<dbReference type="SMART" id="SM00339">
    <property type="entry name" value="FH"/>
    <property type="match status" value="1"/>
</dbReference>
<evidence type="ECO:0000256" key="1">
    <source>
        <dbReference type="ARBA" id="ARBA00023125"/>
    </source>
</evidence>
<dbReference type="PRINTS" id="PR00053">
    <property type="entry name" value="FORKHEAD"/>
</dbReference>
<evidence type="ECO:0000256" key="4">
    <source>
        <dbReference type="SAM" id="MobiDB-lite"/>
    </source>
</evidence>
<dbReference type="InterPro" id="IPR030456">
    <property type="entry name" value="TF_fork_head_CS_2"/>
</dbReference>
<dbReference type="InterPro" id="IPR036388">
    <property type="entry name" value="WH-like_DNA-bd_sf"/>
</dbReference>
<reference evidence="6 7" key="1">
    <citation type="submission" date="2014-04" db="EMBL/GenBank/DDBJ databases">
        <authorList>
            <consortium name="DOE Joint Genome Institute"/>
            <person name="Kuo A."/>
            <person name="Kohler A."/>
            <person name="Costa M.D."/>
            <person name="Nagy L.G."/>
            <person name="Floudas D."/>
            <person name="Copeland A."/>
            <person name="Barry K.W."/>
            <person name="Cichocki N."/>
            <person name="Veneault-Fourrey C."/>
            <person name="LaButti K."/>
            <person name="Lindquist E.A."/>
            <person name="Lipzen A."/>
            <person name="Lundell T."/>
            <person name="Morin E."/>
            <person name="Murat C."/>
            <person name="Sun H."/>
            <person name="Tunlid A."/>
            <person name="Henrissat B."/>
            <person name="Grigoriev I.V."/>
            <person name="Hibbett D.S."/>
            <person name="Martin F."/>
            <person name="Nordberg H.P."/>
            <person name="Cantor M.N."/>
            <person name="Hua S.X."/>
        </authorList>
    </citation>
    <scope>NUCLEOTIDE SEQUENCE [LARGE SCALE GENOMIC DNA]</scope>
    <source>
        <strain evidence="6 7">441</strain>
    </source>
</reference>
<evidence type="ECO:0000313" key="6">
    <source>
        <dbReference type="EMBL" id="KIK25572.1"/>
    </source>
</evidence>
<dbReference type="PROSITE" id="PS00658">
    <property type="entry name" value="FORK_HEAD_2"/>
    <property type="match status" value="1"/>
</dbReference>
<dbReference type="InterPro" id="IPR050211">
    <property type="entry name" value="FOX_domain-containing"/>
</dbReference>